<protein>
    <recommendedName>
        <fullName evidence="4">Transmembrane protein</fullName>
    </recommendedName>
</protein>
<evidence type="ECO:0000256" key="1">
    <source>
        <dbReference type="SAM" id="Phobius"/>
    </source>
</evidence>
<evidence type="ECO:0008006" key="4">
    <source>
        <dbReference type="Google" id="ProtNLM"/>
    </source>
</evidence>
<keyword evidence="1" id="KW-1133">Transmembrane helix</keyword>
<keyword evidence="1" id="KW-0472">Membrane</keyword>
<dbReference type="Proteomes" id="UP000237105">
    <property type="component" value="Unassembled WGS sequence"/>
</dbReference>
<sequence length="67" mass="7799">MWKIRIEIKARNNSKRRFSGLTTLYIGLAMCISLSTRSYHSLYLYKKCHFPRQIKMSLSGKESIADG</sequence>
<dbReference type="AlphaFoldDB" id="A0A2P5AU90"/>
<evidence type="ECO:0000313" key="2">
    <source>
        <dbReference type="EMBL" id="PON40123.1"/>
    </source>
</evidence>
<proteinExistence type="predicted"/>
<name>A0A2P5AU90_PARAD</name>
<evidence type="ECO:0000313" key="3">
    <source>
        <dbReference type="Proteomes" id="UP000237105"/>
    </source>
</evidence>
<gene>
    <name evidence="2" type="ORF">PanWU01x14_299750</name>
</gene>
<reference evidence="3" key="1">
    <citation type="submission" date="2016-06" db="EMBL/GenBank/DDBJ databases">
        <title>Parallel loss of symbiosis genes in relatives of nitrogen-fixing non-legume Parasponia.</title>
        <authorList>
            <person name="Van Velzen R."/>
            <person name="Holmer R."/>
            <person name="Bu F."/>
            <person name="Rutten L."/>
            <person name="Van Zeijl A."/>
            <person name="Liu W."/>
            <person name="Santuari L."/>
            <person name="Cao Q."/>
            <person name="Sharma T."/>
            <person name="Shen D."/>
            <person name="Roswanjaya Y."/>
            <person name="Wardhani T."/>
            <person name="Kalhor M.S."/>
            <person name="Jansen J."/>
            <person name="Van den Hoogen J."/>
            <person name="Gungor B."/>
            <person name="Hartog M."/>
            <person name="Hontelez J."/>
            <person name="Verver J."/>
            <person name="Yang W.-C."/>
            <person name="Schijlen E."/>
            <person name="Repin R."/>
            <person name="Schilthuizen M."/>
            <person name="Schranz E."/>
            <person name="Heidstra R."/>
            <person name="Miyata K."/>
            <person name="Fedorova E."/>
            <person name="Kohlen W."/>
            <person name="Bisseling T."/>
            <person name="Smit S."/>
            <person name="Geurts R."/>
        </authorList>
    </citation>
    <scope>NUCLEOTIDE SEQUENCE [LARGE SCALE GENOMIC DNA]</scope>
    <source>
        <strain evidence="3">cv. WU1-14</strain>
    </source>
</reference>
<dbReference type="EMBL" id="JXTB01000446">
    <property type="protein sequence ID" value="PON40123.1"/>
    <property type="molecule type" value="Genomic_DNA"/>
</dbReference>
<accession>A0A2P5AU90</accession>
<organism evidence="2 3">
    <name type="scientific">Parasponia andersonii</name>
    <name type="common">Sponia andersonii</name>
    <dbReference type="NCBI Taxonomy" id="3476"/>
    <lineage>
        <taxon>Eukaryota</taxon>
        <taxon>Viridiplantae</taxon>
        <taxon>Streptophyta</taxon>
        <taxon>Embryophyta</taxon>
        <taxon>Tracheophyta</taxon>
        <taxon>Spermatophyta</taxon>
        <taxon>Magnoliopsida</taxon>
        <taxon>eudicotyledons</taxon>
        <taxon>Gunneridae</taxon>
        <taxon>Pentapetalae</taxon>
        <taxon>rosids</taxon>
        <taxon>fabids</taxon>
        <taxon>Rosales</taxon>
        <taxon>Cannabaceae</taxon>
        <taxon>Parasponia</taxon>
    </lineage>
</organism>
<keyword evidence="3" id="KW-1185">Reference proteome</keyword>
<feature type="transmembrane region" description="Helical" evidence="1">
    <location>
        <begin position="21"/>
        <end position="40"/>
    </location>
</feature>
<comment type="caution">
    <text evidence="2">The sequence shown here is derived from an EMBL/GenBank/DDBJ whole genome shotgun (WGS) entry which is preliminary data.</text>
</comment>
<keyword evidence="1" id="KW-0812">Transmembrane</keyword>